<feature type="domain" description="Glutamate-ammonia ligase adenylyltransferase repeated" evidence="8">
    <location>
        <begin position="568"/>
        <end position="821"/>
    </location>
</feature>
<comment type="catalytic activity">
    <reaction evidence="7">
        <text>[glutamine synthetase]-L-tyrosine + ATP = [glutamine synthetase]-O(4)-(5'-adenylyl)-L-tyrosine + diphosphate</text>
        <dbReference type="Rhea" id="RHEA:18589"/>
        <dbReference type="Rhea" id="RHEA-COMP:10660"/>
        <dbReference type="Rhea" id="RHEA-COMP:10661"/>
        <dbReference type="ChEBI" id="CHEBI:30616"/>
        <dbReference type="ChEBI" id="CHEBI:33019"/>
        <dbReference type="ChEBI" id="CHEBI:46858"/>
        <dbReference type="ChEBI" id="CHEBI:83624"/>
        <dbReference type="EC" id="2.7.7.42"/>
    </reaction>
</comment>
<comment type="similarity">
    <text evidence="7">Belongs to the GlnE family.</text>
</comment>
<keyword evidence="2 7" id="KW-0548">Nucleotidyltransferase</keyword>
<organism evidence="10 11">
    <name type="scientific">BD1-7 clade bacterium</name>
    <dbReference type="NCBI Taxonomy" id="2029982"/>
    <lineage>
        <taxon>Bacteria</taxon>
        <taxon>Pseudomonadati</taxon>
        <taxon>Pseudomonadota</taxon>
        <taxon>Gammaproteobacteria</taxon>
        <taxon>Cellvibrionales</taxon>
        <taxon>Spongiibacteraceae</taxon>
        <taxon>BD1-7 clade</taxon>
    </lineage>
</organism>
<evidence type="ECO:0000259" key="8">
    <source>
        <dbReference type="Pfam" id="PF03710"/>
    </source>
</evidence>
<dbReference type="InterPro" id="IPR023057">
    <property type="entry name" value="GlnE"/>
</dbReference>
<evidence type="ECO:0000256" key="3">
    <source>
        <dbReference type="ARBA" id="ARBA00022741"/>
    </source>
</evidence>
<comment type="function">
    <text evidence="7">Involved in the regulation of glutamine synthetase GlnA, a key enzyme in the process to assimilate ammonia. When cellular nitrogen levels are high, the C-terminal adenylyl transferase (AT) inactivates GlnA by covalent transfer of an adenylyl group from ATP to specific tyrosine residue of GlnA, thus reducing its activity. Conversely, when nitrogen levels are low, the N-terminal adenylyl removase (AR) activates GlnA by removing the adenylyl group by phosphorolysis, increasing its activity. The regulatory region of GlnE binds the signal transduction protein PII (GlnB) which indicates the nitrogen status of the cell.</text>
</comment>
<evidence type="ECO:0000256" key="1">
    <source>
        <dbReference type="ARBA" id="ARBA00022679"/>
    </source>
</evidence>
<dbReference type="InterPro" id="IPR005190">
    <property type="entry name" value="GlnE_rpt_dom"/>
</dbReference>
<dbReference type="OrthoDB" id="9759366at2"/>
<dbReference type="InterPro" id="IPR013546">
    <property type="entry name" value="PII_UdlTrfase/GS_AdlTrfase"/>
</dbReference>
<dbReference type="Gene3D" id="1.20.120.1510">
    <property type="match status" value="1"/>
</dbReference>
<evidence type="ECO:0000259" key="9">
    <source>
        <dbReference type="Pfam" id="PF08335"/>
    </source>
</evidence>
<evidence type="ECO:0000256" key="6">
    <source>
        <dbReference type="ARBA" id="ARBA00023268"/>
    </source>
</evidence>
<dbReference type="EMBL" id="CACSII010000021">
    <property type="protein sequence ID" value="CAA0121208.1"/>
    <property type="molecule type" value="Genomic_DNA"/>
</dbReference>
<dbReference type="PANTHER" id="PTHR30621:SF0">
    <property type="entry name" value="BIFUNCTIONAL GLUTAMINE SYNTHETASE ADENYLYLTRANSFERASE_ADENYLYL-REMOVING ENZYME"/>
    <property type="match status" value="1"/>
</dbReference>
<dbReference type="FunFam" id="1.20.120.330:FF:000005">
    <property type="entry name" value="Bifunctional glutamine synthetase adenylyltransferase/adenylyl-removing enzyme"/>
    <property type="match status" value="1"/>
</dbReference>
<dbReference type="HAMAP" id="MF_00802">
    <property type="entry name" value="GlnE"/>
    <property type="match status" value="1"/>
</dbReference>
<dbReference type="Gene3D" id="3.30.460.10">
    <property type="entry name" value="Beta Polymerase, domain 2"/>
    <property type="match status" value="2"/>
</dbReference>
<keyword evidence="4 7" id="KW-0067">ATP-binding</keyword>
<dbReference type="GO" id="GO:0008882">
    <property type="term" value="F:[glutamate-ammonia-ligase] adenylyltransferase activity"/>
    <property type="evidence" value="ECO:0007669"/>
    <property type="project" value="UniProtKB-UniRule"/>
</dbReference>
<keyword evidence="3 7" id="KW-0547">Nucleotide-binding</keyword>
<feature type="domain" description="PII-uridylyltransferase/Glutamine-synthetase adenylyltransferase" evidence="9">
    <location>
        <begin position="864"/>
        <end position="943"/>
    </location>
</feature>
<evidence type="ECO:0000313" key="11">
    <source>
        <dbReference type="Proteomes" id="UP000434580"/>
    </source>
</evidence>
<dbReference type="GO" id="GO:0005524">
    <property type="term" value="F:ATP binding"/>
    <property type="evidence" value="ECO:0007669"/>
    <property type="project" value="UniProtKB-UniRule"/>
</dbReference>
<keyword evidence="6 7" id="KW-0511">Multifunctional enzyme</keyword>
<proteinExistence type="inferred from homology"/>
<dbReference type="EC" id="2.7.7.42" evidence="7"/>
<dbReference type="SUPFAM" id="SSF81301">
    <property type="entry name" value="Nucleotidyltransferase"/>
    <property type="match status" value="2"/>
</dbReference>
<accession>A0A5S9QSC1</accession>
<keyword evidence="5 7" id="KW-0460">Magnesium</keyword>
<gene>
    <name evidence="7 10" type="primary">glnE</name>
    <name evidence="10" type="ORF">DPBNPPHM_02712</name>
</gene>
<dbReference type="Gene3D" id="1.20.120.330">
    <property type="entry name" value="Nucleotidyltransferases domain 2"/>
    <property type="match status" value="2"/>
</dbReference>
<comment type="cofactor">
    <cofactor evidence="7">
        <name>Mg(2+)</name>
        <dbReference type="ChEBI" id="CHEBI:18420"/>
    </cofactor>
</comment>
<protein>
    <recommendedName>
        <fullName evidence="7">Bifunctional glutamine synthetase adenylyltransferase/adenylyl-removing enzyme</fullName>
    </recommendedName>
    <alternativeName>
        <fullName evidence="7">ATP:glutamine synthetase adenylyltransferase</fullName>
    </alternativeName>
    <alternativeName>
        <fullName evidence="7">ATase</fullName>
    </alternativeName>
    <domain>
        <recommendedName>
            <fullName evidence="7">Glutamine synthetase adenylyl-L-tyrosine phosphorylase</fullName>
            <ecNumber evidence="7">2.7.7.89</ecNumber>
        </recommendedName>
        <alternativeName>
            <fullName evidence="7">Adenylyl removase</fullName>
            <shortName evidence="7">AR</shortName>
            <shortName evidence="7">AT-N</shortName>
        </alternativeName>
    </domain>
    <domain>
        <recommendedName>
            <fullName evidence="7">Glutamine synthetase adenylyl transferase</fullName>
            <ecNumber evidence="7">2.7.7.42</ecNumber>
        </recommendedName>
        <alternativeName>
            <fullName evidence="7">Adenylyl transferase</fullName>
            <shortName evidence="7">AT</shortName>
            <shortName evidence="7">AT-C</shortName>
        </alternativeName>
    </domain>
</protein>
<dbReference type="GO" id="GO:0005829">
    <property type="term" value="C:cytosol"/>
    <property type="evidence" value="ECO:0007669"/>
    <property type="project" value="TreeGrafter"/>
</dbReference>
<keyword evidence="1 7" id="KW-0808">Transferase</keyword>
<evidence type="ECO:0000256" key="7">
    <source>
        <dbReference type="HAMAP-Rule" id="MF_00802"/>
    </source>
</evidence>
<dbReference type="AlphaFoldDB" id="A0A5S9QSC1"/>
<dbReference type="Pfam" id="PF08335">
    <property type="entry name" value="GlnD_UR_UTase"/>
    <property type="match status" value="2"/>
</dbReference>
<dbReference type="Pfam" id="PF03710">
    <property type="entry name" value="GlnE"/>
    <property type="match status" value="2"/>
</dbReference>
<feature type="region of interest" description="Adenylyl removase" evidence="7">
    <location>
        <begin position="1"/>
        <end position="462"/>
    </location>
</feature>
<dbReference type="GO" id="GO:0047388">
    <property type="term" value="F:[glutamine synthetase]-adenylyl-L-tyrosine phosphorylase activity"/>
    <property type="evidence" value="ECO:0007669"/>
    <property type="project" value="UniProtKB-EC"/>
</dbReference>
<dbReference type="EC" id="2.7.7.89" evidence="7"/>
<dbReference type="Proteomes" id="UP000434580">
    <property type="component" value="Unassembled WGS sequence"/>
</dbReference>
<dbReference type="FunFam" id="3.30.460.10:FF:000009">
    <property type="entry name" value="Bifunctional glutamine synthetase adenylyltransferase/adenylyl-removing enzyme"/>
    <property type="match status" value="1"/>
</dbReference>
<feature type="region of interest" description="Adenylyl transferase" evidence="7">
    <location>
        <begin position="469"/>
        <end position="980"/>
    </location>
</feature>
<reference evidence="10 11" key="1">
    <citation type="submission" date="2019-11" db="EMBL/GenBank/DDBJ databases">
        <authorList>
            <person name="Holert J."/>
        </authorList>
    </citation>
    <scope>NUCLEOTIDE SEQUENCE [LARGE SCALE GENOMIC DNA]</scope>
    <source>
        <strain evidence="10">BC5_2</strain>
    </source>
</reference>
<comment type="catalytic activity">
    <reaction evidence="7">
        <text>[glutamine synthetase]-O(4)-(5'-adenylyl)-L-tyrosine + phosphate = [glutamine synthetase]-L-tyrosine + ADP</text>
        <dbReference type="Rhea" id="RHEA:43716"/>
        <dbReference type="Rhea" id="RHEA-COMP:10660"/>
        <dbReference type="Rhea" id="RHEA-COMP:10661"/>
        <dbReference type="ChEBI" id="CHEBI:43474"/>
        <dbReference type="ChEBI" id="CHEBI:46858"/>
        <dbReference type="ChEBI" id="CHEBI:83624"/>
        <dbReference type="ChEBI" id="CHEBI:456216"/>
        <dbReference type="EC" id="2.7.7.89"/>
    </reaction>
</comment>
<dbReference type="GO" id="GO:0000820">
    <property type="term" value="P:regulation of glutamine family amino acid metabolic process"/>
    <property type="evidence" value="ECO:0007669"/>
    <property type="project" value="UniProtKB-UniRule"/>
</dbReference>
<name>A0A5S9QSC1_9GAMM</name>
<dbReference type="CDD" id="cd05401">
    <property type="entry name" value="NT_GlnE_GlnD_like"/>
    <property type="match status" value="2"/>
</dbReference>
<dbReference type="InterPro" id="IPR043519">
    <property type="entry name" value="NT_sf"/>
</dbReference>
<feature type="domain" description="PII-uridylyltransferase/Glutamine-synthetase adenylyltransferase" evidence="9">
    <location>
        <begin position="317"/>
        <end position="455"/>
    </location>
</feature>
<evidence type="ECO:0000313" key="10">
    <source>
        <dbReference type="EMBL" id="CAA0121208.1"/>
    </source>
</evidence>
<dbReference type="PANTHER" id="PTHR30621">
    <property type="entry name" value="GLUTAMINE SYNTHETASE ADENYLYLTRANSFERASE"/>
    <property type="match status" value="1"/>
</dbReference>
<dbReference type="SUPFAM" id="SSF81593">
    <property type="entry name" value="Nucleotidyltransferase substrate binding subunit/domain"/>
    <property type="match status" value="2"/>
</dbReference>
<dbReference type="NCBIfam" id="NF008292">
    <property type="entry name" value="PRK11072.1"/>
    <property type="match status" value="1"/>
</dbReference>
<evidence type="ECO:0000256" key="4">
    <source>
        <dbReference type="ARBA" id="ARBA00022840"/>
    </source>
</evidence>
<dbReference type="GO" id="GO:0000287">
    <property type="term" value="F:magnesium ion binding"/>
    <property type="evidence" value="ECO:0007669"/>
    <property type="project" value="UniProtKB-UniRule"/>
</dbReference>
<evidence type="ECO:0000256" key="5">
    <source>
        <dbReference type="ARBA" id="ARBA00022842"/>
    </source>
</evidence>
<feature type="domain" description="Glutamate-ammonia ligase adenylyltransferase repeated" evidence="8">
    <location>
        <begin position="53"/>
        <end position="289"/>
    </location>
</feature>
<evidence type="ECO:0000256" key="2">
    <source>
        <dbReference type="ARBA" id="ARBA00022695"/>
    </source>
</evidence>
<sequence>MTELATIEQTLEDAFPDALKPRISKAWQAIFEAATDEQACQLSEQLIDKARLTRLNRCLAVSDYLARQWARKPQILLDVLVSDTLDHPMSKEAFSALFAGLPDDEIGFDQALRETRHRQMSRFIYRDLNRLCDTWMLVEELSVFADVCIHETVEFHYHKLAQKHGVPIGESSGEPQHLVVLGMGKLGAHELNLSSDIDLMFAFEESGTTNGDKPLANQMFFTRLGQRLIKSLDKVSIDGFVFRVDMRLRPYGQSGALAMNFAAMEIYYEDQGREWERYAMIKARDVVGGAAGASLMRDLRPFVYRRYTDFSAIQALRDMKSLITREVRRLGKQDDVKLGAGGIREIEFIAQAYQLIYGGRDEKLQTRSLRQVYQHLDTAGALPENASDELLAAYVFLRNAEHAIQALNDEQTQRLPNDEDGQLRIAYALGYEDWAAFMAAYGVHRTRVREHFDHVVEEVDEETDEVQQAWADAWASDDVTQLRDELQAHGFDTHETNCLVELRENKTLAKLDDVARERVDKFAEQMLACLQAQTHRINAVELMVKLVESVLRRTTYLVLLNENPKALDRLITIASVSTWVMQQLIHHPVLLDELLTEKGLRHVPEPNELRESLRQHSLRINEDDLEDHMDMLRYFKLARQMNIVVAEATGELPLFKVSDYLSYVAEAILNYVLQLSWDFMVNKHGCPSVSGEPCMDTNFAVVAYGKLGGIELGHNSDLDLVFLYQGCDQGTTDGDKPVDSRQFFTRLGQRIIHMLSTRTQLGQLYEVDMRLRPSGGKGLLVSSLDAFERYQDNEAWTWEHQALVRGRIVAGSMAVGQGFKKIRKATLMRERSHEELACEVIKMRKKMHDNLAPTYARSPASEIFHLKHSRWGIVDIEFMVQYAVLAWSREHPELTRFTDNIRILELLADTGLITEFERRDVVAAYQAYRSYGHKLGLRQEKNEAPAADFLRHRQAVKALWCRLLGAGDDECRTNLDVAVE</sequence>